<dbReference type="PROSITE" id="PS51819">
    <property type="entry name" value="VOC"/>
    <property type="match status" value="1"/>
</dbReference>
<accession>A0A919R5J8</accession>
<comment type="caution">
    <text evidence="2">The sequence shown here is derived from an EMBL/GenBank/DDBJ whole genome shotgun (WGS) entry which is preliminary data.</text>
</comment>
<evidence type="ECO:0000313" key="3">
    <source>
        <dbReference type="Proteomes" id="UP000655287"/>
    </source>
</evidence>
<protein>
    <submittedName>
        <fullName evidence="2">Glyoxalase</fullName>
    </submittedName>
</protein>
<reference evidence="2" key="1">
    <citation type="submission" date="2021-01" db="EMBL/GenBank/DDBJ databases">
        <title>Whole genome shotgun sequence of Sphaerisporangium rufum NBRC 109079.</title>
        <authorList>
            <person name="Komaki H."/>
            <person name="Tamura T."/>
        </authorList>
    </citation>
    <scope>NUCLEOTIDE SEQUENCE</scope>
    <source>
        <strain evidence="2">NBRC 109079</strain>
    </source>
</reference>
<dbReference type="RefSeq" id="WP_203990409.1">
    <property type="nucleotide sequence ID" value="NZ_BOOU01000068.1"/>
</dbReference>
<dbReference type="InterPro" id="IPR004360">
    <property type="entry name" value="Glyas_Fos-R_dOase_dom"/>
</dbReference>
<keyword evidence="3" id="KW-1185">Reference proteome</keyword>
<organism evidence="2 3">
    <name type="scientific">Sphaerisporangium rufum</name>
    <dbReference type="NCBI Taxonomy" id="1381558"/>
    <lineage>
        <taxon>Bacteria</taxon>
        <taxon>Bacillati</taxon>
        <taxon>Actinomycetota</taxon>
        <taxon>Actinomycetes</taxon>
        <taxon>Streptosporangiales</taxon>
        <taxon>Streptosporangiaceae</taxon>
        <taxon>Sphaerisporangium</taxon>
    </lineage>
</organism>
<dbReference type="Pfam" id="PF00903">
    <property type="entry name" value="Glyoxalase"/>
    <property type="match status" value="1"/>
</dbReference>
<gene>
    <name evidence="2" type="primary">yaeR</name>
    <name evidence="2" type="ORF">Sru01_50840</name>
</gene>
<dbReference type="SUPFAM" id="SSF54593">
    <property type="entry name" value="Glyoxalase/Bleomycin resistance protein/Dihydroxybiphenyl dioxygenase"/>
    <property type="match status" value="1"/>
</dbReference>
<dbReference type="Gene3D" id="3.10.180.10">
    <property type="entry name" value="2,3-Dihydroxybiphenyl 1,2-Dioxygenase, domain 1"/>
    <property type="match status" value="1"/>
</dbReference>
<sequence length="130" mass="13881">MAALRGFHHVKLPVSDLRASIDWYRRVLRLDVAIEFVEEGVLRGVAMADPGGTLLIALREDAGRAAGLRGFDPLALGVPRLDDLKEWAAHLDAAGVTHSGIAAGSAGRLIAGLTDPDGIEIRLYTMEKGE</sequence>
<dbReference type="Proteomes" id="UP000655287">
    <property type="component" value="Unassembled WGS sequence"/>
</dbReference>
<dbReference type="InterPro" id="IPR037523">
    <property type="entry name" value="VOC_core"/>
</dbReference>
<dbReference type="CDD" id="cd06587">
    <property type="entry name" value="VOC"/>
    <property type="match status" value="1"/>
</dbReference>
<feature type="domain" description="VOC" evidence="1">
    <location>
        <begin position="6"/>
        <end position="126"/>
    </location>
</feature>
<dbReference type="AlphaFoldDB" id="A0A919R5J8"/>
<evidence type="ECO:0000259" key="1">
    <source>
        <dbReference type="PROSITE" id="PS51819"/>
    </source>
</evidence>
<proteinExistence type="predicted"/>
<dbReference type="EMBL" id="BOOU01000068">
    <property type="protein sequence ID" value="GII80102.1"/>
    <property type="molecule type" value="Genomic_DNA"/>
</dbReference>
<dbReference type="InterPro" id="IPR029068">
    <property type="entry name" value="Glyas_Bleomycin-R_OHBP_Dase"/>
</dbReference>
<evidence type="ECO:0000313" key="2">
    <source>
        <dbReference type="EMBL" id="GII80102.1"/>
    </source>
</evidence>
<name>A0A919R5J8_9ACTN</name>